<evidence type="ECO:0000256" key="2">
    <source>
        <dbReference type="SAM" id="SignalP"/>
    </source>
</evidence>
<name>A0A7K1TKR0_9BACT</name>
<accession>A0A7K1TKR0</accession>
<evidence type="ECO:0000313" key="4">
    <source>
        <dbReference type="Proteomes" id="UP000441336"/>
    </source>
</evidence>
<dbReference type="Proteomes" id="UP000441336">
    <property type="component" value="Unassembled WGS sequence"/>
</dbReference>
<evidence type="ECO:0000256" key="1">
    <source>
        <dbReference type="SAM" id="MobiDB-lite"/>
    </source>
</evidence>
<keyword evidence="4" id="KW-1185">Reference proteome</keyword>
<comment type="caution">
    <text evidence="3">The sequence shown here is derived from an EMBL/GenBank/DDBJ whole genome shotgun (WGS) entry which is preliminary data.</text>
</comment>
<proteinExistence type="predicted"/>
<protein>
    <submittedName>
        <fullName evidence="3">Uncharacterized protein</fullName>
    </submittedName>
</protein>
<evidence type="ECO:0000313" key="3">
    <source>
        <dbReference type="EMBL" id="MVN78962.1"/>
    </source>
</evidence>
<keyword evidence="2" id="KW-0732">Signal</keyword>
<dbReference type="AlphaFoldDB" id="A0A7K1TKR0"/>
<feature type="compositionally biased region" description="Low complexity" evidence="1">
    <location>
        <begin position="107"/>
        <end position="125"/>
    </location>
</feature>
<dbReference type="RefSeq" id="WP_157569617.1">
    <property type="nucleotide sequence ID" value="NZ_WQKZ01000008.1"/>
</dbReference>
<organism evidence="3 4">
    <name type="scientific">Hymenobacter ginkgonis</name>
    <dbReference type="NCBI Taxonomy" id="2682976"/>
    <lineage>
        <taxon>Bacteria</taxon>
        <taxon>Pseudomonadati</taxon>
        <taxon>Bacteroidota</taxon>
        <taxon>Cytophagia</taxon>
        <taxon>Cytophagales</taxon>
        <taxon>Hymenobacteraceae</taxon>
        <taxon>Hymenobacter</taxon>
    </lineage>
</organism>
<reference evidence="3 4" key="1">
    <citation type="submission" date="2019-12" db="EMBL/GenBank/DDBJ databases">
        <title>Hymenobacter sp. HMF4947 Genome sequencing and assembly.</title>
        <authorList>
            <person name="Kang H."/>
            <person name="Cha I."/>
            <person name="Kim H."/>
            <person name="Joh K."/>
        </authorList>
    </citation>
    <scope>NUCLEOTIDE SEQUENCE [LARGE SCALE GENOMIC DNA]</scope>
    <source>
        <strain evidence="3 4">HMF4947</strain>
    </source>
</reference>
<feature type="region of interest" description="Disordered" evidence="1">
    <location>
        <begin position="22"/>
        <end position="132"/>
    </location>
</feature>
<sequence>MKYLLLLLAVSSTAIARAQTVPFDPSAPMRGGAQSQTAVPPVNPALNESTIQGPSQVQRTTSSYDAQPSRLPVGTSPIAGTPEQSPTSVPDVREQPLIQQQKRRQSSDVVPSRGSSSSNVNQVRRLQPQQPQ</sequence>
<feature type="signal peptide" evidence="2">
    <location>
        <begin position="1"/>
        <end position="18"/>
    </location>
</feature>
<feature type="compositionally biased region" description="Polar residues" evidence="1">
    <location>
        <begin position="46"/>
        <end position="66"/>
    </location>
</feature>
<dbReference type="EMBL" id="WQKZ01000008">
    <property type="protein sequence ID" value="MVN78962.1"/>
    <property type="molecule type" value="Genomic_DNA"/>
</dbReference>
<gene>
    <name evidence="3" type="ORF">GO988_21745</name>
</gene>
<feature type="chain" id="PRO_5029543284" evidence="2">
    <location>
        <begin position="19"/>
        <end position="132"/>
    </location>
</feature>